<dbReference type="PaxDb" id="3880-AES64782"/>
<dbReference type="AlphaFoldDB" id="G7IKV1"/>
<sequence length="53" mass="5563">MSTDQNTLKSVSFLSSTPSSCSIECAKSIAALVEELNIPEAKIELAFGVAAFL</sequence>
<reference evidence="2" key="3">
    <citation type="submission" date="2015-04" db="UniProtKB">
        <authorList>
            <consortium name="EnsemblPlants"/>
        </authorList>
    </citation>
    <scope>IDENTIFICATION</scope>
    <source>
        <strain evidence="2">cv. Jemalong A17</strain>
    </source>
</reference>
<gene>
    <name evidence="1" type="ordered locus">MTR_2g030260</name>
</gene>
<dbReference type="HOGENOM" id="CLU_3071676_0_0_1"/>
<name>G7IKV1_MEDTR</name>
<reference evidence="1 3" key="1">
    <citation type="journal article" date="2011" name="Nature">
        <title>The Medicago genome provides insight into the evolution of rhizobial symbioses.</title>
        <authorList>
            <person name="Young N.D."/>
            <person name="Debelle F."/>
            <person name="Oldroyd G.E."/>
            <person name="Geurts R."/>
            <person name="Cannon S.B."/>
            <person name="Udvardi M.K."/>
            <person name="Benedito V.A."/>
            <person name="Mayer K.F."/>
            <person name="Gouzy J."/>
            <person name="Schoof H."/>
            <person name="Van de Peer Y."/>
            <person name="Proost S."/>
            <person name="Cook D.R."/>
            <person name="Meyers B.C."/>
            <person name="Spannagl M."/>
            <person name="Cheung F."/>
            <person name="De Mita S."/>
            <person name="Krishnakumar V."/>
            <person name="Gundlach H."/>
            <person name="Zhou S."/>
            <person name="Mudge J."/>
            <person name="Bharti A.K."/>
            <person name="Murray J.D."/>
            <person name="Naoumkina M.A."/>
            <person name="Rosen B."/>
            <person name="Silverstein K.A."/>
            <person name="Tang H."/>
            <person name="Rombauts S."/>
            <person name="Zhao P.X."/>
            <person name="Zhou P."/>
            <person name="Barbe V."/>
            <person name="Bardou P."/>
            <person name="Bechner M."/>
            <person name="Bellec A."/>
            <person name="Berger A."/>
            <person name="Berges H."/>
            <person name="Bidwell S."/>
            <person name="Bisseling T."/>
            <person name="Choisne N."/>
            <person name="Couloux A."/>
            <person name="Denny R."/>
            <person name="Deshpande S."/>
            <person name="Dai X."/>
            <person name="Doyle J.J."/>
            <person name="Dudez A.M."/>
            <person name="Farmer A.D."/>
            <person name="Fouteau S."/>
            <person name="Franken C."/>
            <person name="Gibelin C."/>
            <person name="Gish J."/>
            <person name="Goldstein S."/>
            <person name="Gonzalez A.J."/>
            <person name="Green P.J."/>
            <person name="Hallab A."/>
            <person name="Hartog M."/>
            <person name="Hua A."/>
            <person name="Humphray S.J."/>
            <person name="Jeong D.H."/>
            <person name="Jing Y."/>
            <person name="Jocker A."/>
            <person name="Kenton S.M."/>
            <person name="Kim D.J."/>
            <person name="Klee K."/>
            <person name="Lai H."/>
            <person name="Lang C."/>
            <person name="Lin S."/>
            <person name="Macmil S.L."/>
            <person name="Magdelenat G."/>
            <person name="Matthews L."/>
            <person name="McCorrison J."/>
            <person name="Monaghan E.L."/>
            <person name="Mun J.H."/>
            <person name="Najar F.Z."/>
            <person name="Nicholson C."/>
            <person name="Noirot C."/>
            <person name="O'Bleness M."/>
            <person name="Paule C.R."/>
            <person name="Poulain J."/>
            <person name="Prion F."/>
            <person name="Qin B."/>
            <person name="Qu C."/>
            <person name="Retzel E.F."/>
            <person name="Riddle C."/>
            <person name="Sallet E."/>
            <person name="Samain S."/>
            <person name="Samson N."/>
            <person name="Sanders I."/>
            <person name="Saurat O."/>
            <person name="Scarpelli C."/>
            <person name="Schiex T."/>
            <person name="Segurens B."/>
            <person name="Severin A.J."/>
            <person name="Sherrier D.J."/>
            <person name="Shi R."/>
            <person name="Sims S."/>
            <person name="Singer S.R."/>
            <person name="Sinharoy S."/>
            <person name="Sterck L."/>
            <person name="Viollet A."/>
            <person name="Wang B.B."/>
            <person name="Wang K."/>
            <person name="Wang M."/>
            <person name="Wang X."/>
            <person name="Warfsmann J."/>
            <person name="Weissenbach J."/>
            <person name="White D.D."/>
            <person name="White J.D."/>
            <person name="Wiley G.B."/>
            <person name="Wincker P."/>
            <person name="Xing Y."/>
            <person name="Yang L."/>
            <person name="Yao Z."/>
            <person name="Ying F."/>
            <person name="Zhai J."/>
            <person name="Zhou L."/>
            <person name="Zuber A."/>
            <person name="Denarie J."/>
            <person name="Dixon R.A."/>
            <person name="May G.D."/>
            <person name="Schwartz D.C."/>
            <person name="Rogers J."/>
            <person name="Quetier F."/>
            <person name="Town C.D."/>
            <person name="Roe B.A."/>
        </authorList>
    </citation>
    <scope>NUCLEOTIDE SEQUENCE [LARGE SCALE GENOMIC DNA]</scope>
    <source>
        <strain evidence="1">A17</strain>
        <strain evidence="2 3">cv. Jemalong A17</strain>
    </source>
</reference>
<accession>G7IKV1</accession>
<dbReference type="Proteomes" id="UP000002051">
    <property type="component" value="Chromosome 2"/>
</dbReference>
<proteinExistence type="predicted"/>
<dbReference type="EnsemblPlants" id="AES64782">
    <property type="protein sequence ID" value="AES64782"/>
    <property type="gene ID" value="MTR_2g030260"/>
</dbReference>
<keyword evidence="3" id="KW-1185">Reference proteome</keyword>
<protein>
    <submittedName>
        <fullName evidence="1">Mevalonate kinase, putative</fullName>
    </submittedName>
</protein>
<keyword evidence="1" id="KW-0808">Transferase</keyword>
<evidence type="ECO:0000313" key="1">
    <source>
        <dbReference type="EMBL" id="AES64782.1"/>
    </source>
</evidence>
<evidence type="ECO:0000313" key="3">
    <source>
        <dbReference type="Proteomes" id="UP000002051"/>
    </source>
</evidence>
<organism evidence="1 3">
    <name type="scientific">Medicago truncatula</name>
    <name type="common">Barrel medic</name>
    <name type="synonym">Medicago tribuloides</name>
    <dbReference type="NCBI Taxonomy" id="3880"/>
    <lineage>
        <taxon>Eukaryota</taxon>
        <taxon>Viridiplantae</taxon>
        <taxon>Streptophyta</taxon>
        <taxon>Embryophyta</taxon>
        <taxon>Tracheophyta</taxon>
        <taxon>Spermatophyta</taxon>
        <taxon>Magnoliopsida</taxon>
        <taxon>eudicotyledons</taxon>
        <taxon>Gunneridae</taxon>
        <taxon>Pentapetalae</taxon>
        <taxon>rosids</taxon>
        <taxon>fabids</taxon>
        <taxon>Fabales</taxon>
        <taxon>Fabaceae</taxon>
        <taxon>Papilionoideae</taxon>
        <taxon>50 kb inversion clade</taxon>
        <taxon>NPAAA clade</taxon>
        <taxon>Hologalegina</taxon>
        <taxon>IRL clade</taxon>
        <taxon>Trifolieae</taxon>
        <taxon>Medicago</taxon>
    </lineage>
</organism>
<dbReference type="EMBL" id="CM001218">
    <property type="protein sequence ID" value="AES64782.1"/>
    <property type="molecule type" value="Genomic_DNA"/>
</dbReference>
<dbReference type="GO" id="GO:0016301">
    <property type="term" value="F:kinase activity"/>
    <property type="evidence" value="ECO:0007669"/>
    <property type="project" value="UniProtKB-KW"/>
</dbReference>
<reference evidence="1 3" key="2">
    <citation type="journal article" date="2014" name="BMC Genomics">
        <title>An improved genome release (version Mt4.0) for the model legume Medicago truncatula.</title>
        <authorList>
            <person name="Tang H."/>
            <person name="Krishnakumar V."/>
            <person name="Bidwell S."/>
            <person name="Rosen B."/>
            <person name="Chan A."/>
            <person name="Zhou S."/>
            <person name="Gentzbittel L."/>
            <person name="Childs K.L."/>
            <person name="Yandell M."/>
            <person name="Gundlach H."/>
            <person name="Mayer K.F."/>
            <person name="Schwartz D.C."/>
            <person name="Town C.D."/>
        </authorList>
    </citation>
    <scope>GENOME REANNOTATION</scope>
    <source>
        <strain evidence="2 3">cv. Jemalong A17</strain>
    </source>
</reference>
<evidence type="ECO:0000313" key="2">
    <source>
        <dbReference type="EnsemblPlants" id="AES64782"/>
    </source>
</evidence>
<keyword evidence="1" id="KW-0418">Kinase</keyword>